<evidence type="ECO:0000313" key="5">
    <source>
        <dbReference type="EMBL" id="EOR71117.1"/>
    </source>
</evidence>
<keyword evidence="2" id="KW-0238">DNA-binding</keyword>
<feature type="domain" description="HTH gntR-type" evidence="4">
    <location>
        <begin position="4"/>
        <end position="72"/>
    </location>
</feature>
<dbReference type="InterPro" id="IPR011711">
    <property type="entry name" value="GntR_C"/>
</dbReference>
<dbReference type="Pfam" id="PF00392">
    <property type="entry name" value="GntR"/>
    <property type="match status" value="1"/>
</dbReference>
<reference evidence="5 6" key="1">
    <citation type="journal article" date="2013" name="Genome Announc.">
        <title>Draft Genome Sequence of the Lignocellulose Decomposer Thermobifida fusca Strain TM51.</title>
        <authorList>
            <person name="Toth A."/>
            <person name="Barna T."/>
            <person name="Nagy I."/>
            <person name="Horvath B."/>
            <person name="Nagy I."/>
            <person name="Tancsics A."/>
            <person name="Kriszt B."/>
            <person name="Baka E."/>
            <person name="Fekete C."/>
            <person name="Kukolya J."/>
        </authorList>
    </citation>
    <scope>NUCLEOTIDE SEQUENCE [LARGE SCALE GENOMIC DNA]</scope>
    <source>
        <strain evidence="5 6">TM51</strain>
    </source>
</reference>
<organism evidence="5 6">
    <name type="scientific">Thermobifida fusca TM51</name>
    <dbReference type="NCBI Taxonomy" id="1169414"/>
    <lineage>
        <taxon>Bacteria</taxon>
        <taxon>Bacillati</taxon>
        <taxon>Actinomycetota</taxon>
        <taxon>Actinomycetes</taxon>
        <taxon>Streptosporangiales</taxon>
        <taxon>Nocardiopsidaceae</taxon>
        <taxon>Thermobifida</taxon>
    </lineage>
</organism>
<dbReference type="InterPro" id="IPR000524">
    <property type="entry name" value="Tscrpt_reg_HTH_GntR"/>
</dbReference>
<comment type="caution">
    <text evidence="5">The sequence shown here is derived from an EMBL/GenBank/DDBJ whole genome shotgun (WGS) entry which is preliminary data.</text>
</comment>
<keyword evidence="6" id="KW-1185">Reference proteome</keyword>
<dbReference type="EMBL" id="AOSG01000050">
    <property type="protein sequence ID" value="EOR71117.1"/>
    <property type="molecule type" value="Genomic_DNA"/>
</dbReference>
<dbReference type="InterPro" id="IPR008920">
    <property type="entry name" value="TF_FadR/GntR_C"/>
</dbReference>
<dbReference type="RefSeq" id="WP_011292213.1">
    <property type="nucleotide sequence ID" value="NZ_AOSG01000050.1"/>
</dbReference>
<dbReference type="PANTHER" id="PTHR43537:SF44">
    <property type="entry name" value="GNTR FAMILY REGULATORY PROTEIN"/>
    <property type="match status" value="1"/>
</dbReference>
<dbReference type="GO" id="GO:0003677">
    <property type="term" value="F:DNA binding"/>
    <property type="evidence" value="ECO:0007669"/>
    <property type="project" value="UniProtKB-KW"/>
</dbReference>
<evidence type="ECO:0000313" key="6">
    <source>
        <dbReference type="Proteomes" id="UP000014184"/>
    </source>
</evidence>
<dbReference type="PANTHER" id="PTHR43537">
    <property type="entry name" value="TRANSCRIPTIONAL REGULATOR, GNTR FAMILY"/>
    <property type="match status" value="1"/>
</dbReference>
<dbReference type="InterPro" id="IPR036388">
    <property type="entry name" value="WH-like_DNA-bd_sf"/>
</dbReference>
<dbReference type="SMART" id="SM00895">
    <property type="entry name" value="FCD"/>
    <property type="match status" value="1"/>
</dbReference>
<evidence type="ECO:0000256" key="2">
    <source>
        <dbReference type="ARBA" id="ARBA00023125"/>
    </source>
</evidence>
<dbReference type="Gene3D" id="1.10.10.10">
    <property type="entry name" value="Winged helix-like DNA-binding domain superfamily/Winged helix DNA-binding domain"/>
    <property type="match status" value="1"/>
</dbReference>
<dbReference type="CDD" id="cd07377">
    <property type="entry name" value="WHTH_GntR"/>
    <property type="match status" value="1"/>
</dbReference>
<evidence type="ECO:0000256" key="1">
    <source>
        <dbReference type="ARBA" id="ARBA00023015"/>
    </source>
</evidence>
<dbReference type="Pfam" id="PF07729">
    <property type="entry name" value="FCD"/>
    <property type="match status" value="1"/>
</dbReference>
<name>A0A9P2WQ39_THEFU</name>
<dbReference type="Proteomes" id="UP000014184">
    <property type="component" value="Unassembled WGS sequence"/>
</dbReference>
<dbReference type="Gene3D" id="1.20.120.530">
    <property type="entry name" value="GntR ligand-binding domain-like"/>
    <property type="match status" value="1"/>
</dbReference>
<gene>
    <name evidence="5" type="ORF">TM51_09221</name>
</gene>
<dbReference type="PRINTS" id="PR00035">
    <property type="entry name" value="HTHGNTR"/>
</dbReference>
<dbReference type="SUPFAM" id="SSF46785">
    <property type="entry name" value="Winged helix' DNA-binding domain"/>
    <property type="match status" value="1"/>
</dbReference>
<accession>A0A9P2WQ39</accession>
<dbReference type="GO" id="GO:0003700">
    <property type="term" value="F:DNA-binding transcription factor activity"/>
    <property type="evidence" value="ECO:0007669"/>
    <property type="project" value="InterPro"/>
</dbReference>
<dbReference type="InterPro" id="IPR036390">
    <property type="entry name" value="WH_DNA-bd_sf"/>
</dbReference>
<keyword evidence="1" id="KW-0805">Transcription regulation</keyword>
<evidence type="ECO:0000256" key="3">
    <source>
        <dbReference type="ARBA" id="ARBA00023163"/>
    </source>
</evidence>
<dbReference type="AlphaFoldDB" id="A0A9P2WQ39"/>
<protein>
    <submittedName>
        <fullName evidence="5">GntR family transcriptional regulator</fullName>
    </submittedName>
</protein>
<keyword evidence="3" id="KW-0804">Transcription</keyword>
<dbReference type="SMART" id="SM00345">
    <property type="entry name" value="HTH_GNTR"/>
    <property type="match status" value="1"/>
</dbReference>
<proteinExistence type="predicted"/>
<sequence length="239" mass="25890">MGSESLADRLADRLLDQVVRGELAVDEALPSEAEIAAAADVSRLTVREAVKVLRTKNIVRVKRGRGTYVNAPEHWTDLELILRMAQRRSGAGAAALGLLEVRRILEAGAAELCAQRRSDADLALLTTHVAEMDKAIAADDASTFARAETAFHETIVRSCGNVFIPAICAPVDRLLLHLHARTATIAHIRVRAQSHHRRILSGIAAGSPAAARDAMRAHFDQLAEDLLRHVVDRCGVSEP</sequence>
<dbReference type="PROSITE" id="PS50949">
    <property type="entry name" value="HTH_GNTR"/>
    <property type="match status" value="1"/>
</dbReference>
<evidence type="ECO:0000259" key="4">
    <source>
        <dbReference type="PROSITE" id="PS50949"/>
    </source>
</evidence>
<dbReference type="SUPFAM" id="SSF48008">
    <property type="entry name" value="GntR ligand-binding domain-like"/>
    <property type="match status" value="1"/>
</dbReference>